<dbReference type="Proteomes" id="UP001164746">
    <property type="component" value="Chromosome 3"/>
</dbReference>
<dbReference type="PANTHER" id="PTHR46680:SF3">
    <property type="entry name" value="NF-KAPPA-B INHIBITOR CACTUS"/>
    <property type="match status" value="1"/>
</dbReference>
<evidence type="ECO:0000256" key="1">
    <source>
        <dbReference type="ARBA" id="ARBA00022737"/>
    </source>
</evidence>
<proteinExistence type="predicted"/>
<dbReference type="PANTHER" id="PTHR46680">
    <property type="entry name" value="NF-KAPPA-B INHIBITOR ALPHA"/>
    <property type="match status" value="1"/>
</dbReference>
<accession>A0ABY7DL10</accession>
<gene>
    <name evidence="4" type="ORF">MAR_022770</name>
</gene>
<feature type="repeat" description="ANK" evidence="3">
    <location>
        <begin position="118"/>
        <end position="150"/>
    </location>
</feature>
<dbReference type="PROSITE" id="PS50297">
    <property type="entry name" value="ANK_REP_REGION"/>
    <property type="match status" value="1"/>
</dbReference>
<dbReference type="InterPro" id="IPR036770">
    <property type="entry name" value="Ankyrin_rpt-contain_sf"/>
</dbReference>
<evidence type="ECO:0000256" key="2">
    <source>
        <dbReference type="ARBA" id="ARBA00023043"/>
    </source>
</evidence>
<dbReference type="Gene3D" id="1.25.40.20">
    <property type="entry name" value="Ankyrin repeat-containing domain"/>
    <property type="match status" value="1"/>
</dbReference>
<organism evidence="4 5">
    <name type="scientific">Mya arenaria</name>
    <name type="common">Soft-shell clam</name>
    <dbReference type="NCBI Taxonomy" id="6604"/>
    <lineage>
        <taxon>Eukaryota</taxon>
        <taxon>Metazoa</taxon>
        <taxon>Spiralia</taxon>
        <taxon>Lophotrochozoa</taxon>
        <taxon>Mollusca</taxon>
        <taxon>Bivalvia</taxon>
        <taxon>Autobranchia</taxon>
        <taxon>Heteroconchia</taxon>
        <taxon>Euheterodonta</taxon>
        <taxon>Imparidentia</taxon>
        <taxon>Neoheterodontei</taxon>
        <taxon>Myida</taxon>
        <taxon>Myoidea</taxon>
        <taxon>Myidae</taxon>
        <taxon>Mya</taxon>
    </lineage>
</organism>
<sequence>MAPAGLITLPRDTGMCLPKYHHLNQMFSDMKRQKVDNEQQYKGEQNYDKQQDSMPRLTVATAADSLAEKALIANVIMTADRDGDNFLFVAIIMRKTELAINLINLTTDYSQVRSVNKLRQTALHLAAITNNPKVSRRLVVAGAEIEMQDYNGNTALHIACIQGWAGVARSLIQHVSYEETKQNSFKIPYVPIPQNFEIRNYDGSPCLMIAICKGYLDIADMLIDIDADINTFDMKTGMTCLHAVTELGQIHLVRYLLPKPNLKINAETYSGYTAMEIAFYRGYADVAALLKVSGADRPRPICIIENLDLEEDRTD</sequence>
<dbReference type="InterPro" id="IPR051070">
    <property type="entry name" value="NF-kappa-B_inhibitor"/>
</dbReference>
<dbReference type="PROSITE" id="PS50088">
    <property type="entry name" value="ANK_REPEAT"/>
    <property type="match status" value="2"/>
</dbReference>
<reference evidence="4" key="1">
    <citation type="submission" date="2022-11" db="EMBL/GenBank/DDBJ databases">
        <title>Centuries of genome instability and evolution in soft-shell clam transmissible cancer (bioRxiv).</title>
        <authorList>
            <person name="Hart S.F.M."/>
            <person name="Yonemitsu M.A."/>
            <person name="Giersch R.M."/>
            <person name="Beal B.F."/>
            <person name="Arriagada G."/>
            <person name="Davis B.W."/>
            <person name="Ostrander E.A."/>
            <person name="Goff S.P."/>
            <person name="Metzger M.J."/>
        </authorList>
    </citation>
    <scope>NUCLEOTIDE SEQUENCE</scope>
    <source>
        <strain evidence="4">MELC-2E11</strain>
        <tissue evidence="4">Siphon/mantle</tissue>
    </source>
</reference>
<dbReference type="InterPro" id="IPR002110">
    <property type="entry name" value="Ankyrin_rpt"/>
</dbReference>
<feature type="repeat" description="ANK" evidence="3">
    <location>
        <begin position="202"/>
        <end position="234"/>
    </location>
</feature>
<dbReference type="EMBL" id="CP111014">
    <property type="protein sequence ID" value="WAQ98397.1"/>
    <property type="molecule type" value="Genomic_DNA"/>
</dbReference>
<evidence type="ECO:0000313" key="5">
    <source>
        <dbReference type="Proteomes" id="UP001164746"/>
    </source>
</evidence>
<keyword evidence="5" id="KW-1185">Reference proteome</keyword>
<protein>
    <submittedName>
        <fullName evidence="4">IKBA-like protein</fullName>
    </submittedName>
</protein>
<dbReference type="SMART" id="SM00248">
    <property type="entry name" value="ANK"/>
    <property type="match status" value="6"/>
</dbReference>
<dbReference type="SUPFAM" id="SSF48403">
    <property type="entry name" value="Ankyrin repeat"/>
    <property type="match status" value="1"/>
</dbReference>
<keyword evidence="2 3" id="KW-0040">ANK repeat</keyword>
<dbReference type="Pfam" id="PF12796">
    <property type="entry name" value="Ank_2"/>
    <property type="match status" value="1"/>
</dbReference>
<name>A0ABY7DL10_MYAAR</name>
<keyword evidence="1" id="KW-0677">Repeat</keyword>
<evidence type="ECO:0000313" key="4">
    <source>
        <dbReference type="EMBL" id="WAQ98397.1"/>
    </source>
</evidence>
<evidence type="ECO:0000256" key="3">
    <source>
        <dbReference type="PROSITE-ProRule" id="PRU00023"/>
    </source>
</evidence>